<evidence type="ECO:0000256" key="2">
    <source>
        <dbReference type="SAM" id="Phobius"/>
    </source>
</evidence>
<feature type="region of interest" description="Disordered" evidence="1">
    <location>
        <begin position="86"/>
        <end position="129"/>
    </location>
</feature>
<dbReference type="EMBL" id="DUTF01000408">
    <property type="protein sequence ID" value="HHY28855.1"/>
    <property type="molecule type" value="Genomic_DNA"/>
</dbReference>
<organism evidence="3 4">
    <name type="scientific">Desulfitobacterium dehalogenans</name>
    <dbReference type="NCBI Taxonomy" id="36854"/>
    <lineage>
        <taxon>Bacteria</taxon>
        <taxon>Bacillati</taxon>
        <taxon>Bacillota</taxon>
        <taxon>Clostridia</taxon>
        <taxon>Eubacteriales</taxon>
        <taxon>Desulfitobacteriaceae</taxon>
        <taxon>Desulfitobacterium</taxon>
    </lineage>
</organism>
<dbReference type="InterPro" id="IPR021338">
    <property type="entry name" value="DUF2953"/>
</dbReference>
<feature type="compositionally biased region" description="Basic and acidic residues" evidence="1">
    <location>
        <begin position="92"/>
        <end position="116"/>
    </location>
</feature>
<proteinExistence type="predicted"/>
<feature type="compositionally biased region" description="Basic residues" evidence="1">
    <location>
        <begin position="117"/>
        <end position="129"/>
    </location>
</feature>
<gene>
    <name evidence="3" type="ORF">GX523_19320</name>
</gene>
<sequence length="254" mass="28928">MFLSILGFLLQALGYLLLAILILFLALLFIPYHYRIAGEKYEQSLLEGSITWLFGGIKIDFSRAFPGRFRIHLTVFQWIQHTFEPKIPPGKSKKEGLPPIGKSEKDKYSKGVDHAAKSKSSHKGKGKKSSFKEFLRPDILKEALSTLVKLLKHFQPHTLSVSAKVGFNDPMMTGLLYGLLSQFHFLIYKHDLHVQPVFDEEVLEGKFLIGGRVWIPSLLFMILGFLLSKPVRSIYIPKLFKKPRKSKGGPQYVN</sequence>
<name>A0A7C7D8G3_9FIRM</name>
<feature type="transmembrane region" description="Helical" evidence="2">
    <location>
        <begin position="12"/>
        <end position="34"/>
    </location>
</feature>
<dbReference type="AlphaFoldDB" id="A0A7C7D8G3"/>
<protein>
    <submittedName>
        <fullName evidence="3">DUF2953 domain-containing protein</fullName>
    </submittedName>
</protein>
<keyword evidence="2" id="KW-0812">Transmembrane</keyword>
<dbReference type="Proteomes" id="UP000553059">
    <property type="component" value="Unassembled WGS sequence"/>
</dbReference>
<accession>A0A7C7D8G3</accession>
<keyword evidence="2" id="KW-1133">Transmembrane helix</keyword>
<keyword evidence="2" id="KW-0472">Membrane</keyword>
<evidence type="ECO:0000256" key="1">
    <source>
        <dbReference type="SAM" id="MobiDB-lite"/>
    </source>
</evidence>
<reference evidence="3 4" key="1">
    <citation type="journal article" date="2020" name="Biotechnol. Biofuels">
        <title>New insights from the biogas microbiome by comprehensive genome-resolved metagenomics of nearly 1600 species originating from multiple anaerobic digesters.</title>
        <authorList>
            <person name="Campanaro S."/>
            <person name="Treu L."/>
            <person name="Rodriguez-R L.M."/>
            <person name="Kovalovszki A."/>
            <person name="Ziels R.M."/>
            <person name="Maus I."/>
            <person name="Zhu X."/>
            <person name="Kougias P.G."/>
            <person name="Basile A."/>
            <person name="Luo G."/>
            <person name="Schluter A."/>
            <person name="Konstantinidis K.T."/>
            <person name="Angelidaki I."/>
        </authorList>
    </citation>
    <scope>NUCLEOTIDE SEQUENCE [LARGE SCALE GENOMIC DNA]</scope>
    <source>
        <strain evidence="3">AS05jafATM_4</strain>
    </source>
</reference>
<evidence type="ECO:0000313" key="3">
    <source>
        <dbReference type="EMBL" id="HHY28855.1"/>
    </source>
</evidence>
<evidence type="ECO:0000313" key="4">
    <source>
        <dbReference type="Proteomes" id="UP000553059"/>
    </source>
</evidence>
<feature type="transmembrane region" description="Helical" evidence="2">
    <location>
        <begin position="207"/>
        <end position="228"/>
    </location>
</feature>
<comment type="caution">
    <text evidence="3">The sequence shown here is derived from an EMBL/GenBank/DDBJ whole genome shotgun (WGS) entry which is preliminary data.</text>
</comment>
<dbReference type="Pfam" id="PF11167">
    <property type="entry name" value="DUF2953"/>
    <property type="match status" value="1"/>
</dbReference>